<keyword evidence="5 11" id="KW-0472">Membrane</keyword>
<sequence>MSRKATPSQGSFKERPLTATHVPISAQGFANPLSSQVLQKQRALPPTAEIETKRRYSAASVNTLREAHELHDDIPPLPSRGGGAPESLTDSTVPLKPVQEPRPWKDNPLPTLPQEAPSGKNYEFYAGNTLFLLGGLCIQTRARPLNVATSLLIILPAALFFGLSAPYLWTVSPAIPIIYAYVFYLTISAFAHAAFSDPGILPRHLHPTLPEKDPLTASPTTEWVLVKTDPSGRADAETGTAMEVPTKYCKSCDIWRPPRAHHCRTCDECVETQDHHCVWLNNCVGRRNYRYFFTFVGSATLMAILQLIFTLVHISQYGKDNNMSFGEALSARPQERTAFAMFLYALLALPYPFSLWVYHLFLMSRGETTREYLNSHKFLKKDRHRPFSQAGYLKNIAAVLLRPRPPTYMQFRKPYAYGDLRYGHTKPKSERQSEHRGKYSVEMKELR</sequence>
<evidence type="ECO:0000256" key="3">
    <source>
        <dbReference type="ARBA" id="ARBA00022692"/>
    </source>
</evidence>
<evidence type="ECO:0000313" key="14">
    <source>
        <dbReference type="EMBL" id="QIW98375.1"/>
    </source>
</evidence>
<evidence type="ECO:0000256" key="5">
    <source>
        <dbReference type="ARBA" id="ARBA00023136"/>
    </source>
</evidence>
<feature type="transmembrane region" description="Helical" evidence="11">
    <location>
        <begin position="338"/>
        <end position="361"/>
    </location>
</feature>
<dbReference type="InterPro" id="IPR039859">
    <property type="entry name" value="PFA4/ZDH16/20/ERF2-like"/>
</dbReference>
<feature type="transmembrane region" description="Helical" evidence="11">
    <location>
        <begin position="175"/>
        <end position="195"/>
    </location>
</feature>
<evidence type="ECO:0000256" key="7">
    <source>
        <dbReference type="ARBA" id="ARBA00023288"/>
    </source>
</evidence>
<evidence type="ECO:0000313" key="15">
    <source>
        <dbReference type="Proteomes" id="UP000503462"/>
    </source>
</evidence>
<keyword evidence="2 11" id="KW-0808">Transferase</keyword>
<evidence type="ECO:0000259" key="13">
    <source>
        <dbReference type="Pfam" id="PF01529"/>
    </source>
</evidence>
<feature type="region of interest" description="Disordered" evidence="12">
    <location>
        <begin position="1"/>
        <end position="55"/>
    </location>
</feature>
<evidence type="ECO:0000256" key="2">
    <source>
        <dbReference type="ARBA" id="ARBA00022679"/>
    </source>
</evidence>
<dbReference type="GO" id="GO:0006612">
    <property type="term" value="P:protein targeting to membrane"/>
    <property type="evidence" value="ECO:0007669"/>
    <property type="project" value="TreeGrafter"/>
</dbReference>
<evidence type="ECO:0000256" key="9">
    <source>
        <dbReference type="ARBA" id="ARBA00023463"/>
    </source>
</evidence>
<name>A0A6H0XUL8_9PEZI</name>
<dbReference type="AlphaFoldDB" id="A0A6H0XUL8"/>
<dbReference type="OrthoDB" id="9909019at2759"/>
<protein>
    <recommendedName>
        <fullName evidence="11">Palmitoyltransferase</fullName>
        <ecNumber evidence="11">2.3.1.225</ecNumber>
    </recommendedName>
</protein>
<proteinExistence type="inferred from homology"/>
<dbReference type="Proteomes" id="UP000503462">
    <property type="component" value="Chromosome 3"/>
</dbReference>
<dbReference type="EC" id="2.3.1.225" evidence="11"/>
<feature type="region of interest" description="Disordered" evidence="12">
    <location>
        <begin position="422"/>
        <end position="447"/>
    </location>
</feature>
<keyword evidence="4 11" id="KW-1133">Transmembrane helix</keyword>
<keyword evidence="3 11" id="KW-0812">Transmembrane</keyword>
<evidence type="ECO:0000256" key="6">
    <source>
        <dbReference type="ARBA" id="ARBA00023139"/>
    </source>
</evidence>
<feature type="region of interest" description="Disordered" evidence="12">
    <location>
        <begin position="71"/>
        <end position="109"/>
    </location>
</feature>
<accession>A0A6H0XUL8</accession>
<evidence type="ECO:0000256" key="12">
    <source>
        <dbReference type="SAM" id="MobiDB-lite"/>
    </source>
</evidence>
<feature type="domain" description="Palmitoyltransferase DHHC" evidence="13">
    <location>
        <begin position="246"/>
        <end position="375"/>
    </location>
</feature>
<feature type="compositionally biased region" description="Polar residues" evidence="12">
    <location>
        <begin position="1"/>
        <end position="11"/>
    </location>
</feature>
<organism evidence="14 15">
    <name type="scientific">Peltaster fructicola</name>
    <dbReference type="NCBI Taxonomy" id="286661"/>
    <lineage>
        <taxon>Eukaryota</taxon>
        <taxon>Fungi</taxon>
        <taxon>Dikarya</taxon>
        <taxon>Ascomycota</taxon>
        <taxon>Pezizomycotina</taxon>
        <taxon>Dothideomycetes</taxon>
        <taxon>Dothideomycetes incertae sedis</taxon>
        <taxon>Peltaster</taxon>
    </lineage>
</organism>
<keyword evidence="7" id="KW-0449">Lipoprotein</keyword>
<feature type="transmembrane region" description="Helical" evidence="11">
    <location>
        <begin position="151"/>
        <end position="169"/>
    </location>
</feature>
<evidence type="ECO:0000256" key="10">
    <source>
        <dbReference type="ARBA" id="ARBA00048048"/>
    </source>
</evidence>
<feature type="transmembrane region" description="Helical" evidence="11">
    <location>
        <begin position="291"/>
        <end position="318"/>
    </location>
</feature>
<dbReference type="GO" id="GO:0005783">
    <property type="term" value="C:endoplasmic reticulum"/>
    <property type="evidence" value="ECO:0007669"/>
    <property type="project" value="TreeGrafter"/>
</dbReference>
<comment type="similarity">
    <text evidence="9">Belongs to the DHHC palmitoyltransferase family. ERF2/ZDHHC9 subfamily.</text>
</comment>
<dbReference type="PROSITE" id="PS50216">
    <property type="entry name" value="DHHC"/>
    <property type="match status" value="1"/>
</dbReference>
<gene>
    <name evidence="14" type="ORF">AMS68_003893</name>
</gene>
<evidence type="ECO:0000256" key="11">
    <source>
        <dbReference type="RuleBase" id="RU079119"/>
    </source>
</evidence>
<comment type="catalytic activity">
    <reaction evidence="10 11">
        <text>L-cysteinyl-[protein] + hexadecanoyl-CoA = S-hexadecanoyl-L-cysteinyl-[protein] + CoA</text>
        <dbReference type="Rhea" id="RHEA:36683"/>
        <dbReference type="Rhea" id="RHEA-COMP:10131"/>
        <dbReference type="Rhea" id="RHEA-COMP:11032"/>
        <dbReference type="ChEBI" id="CHEBI:29950"/>
        <dbReference type="ChEBI" id="CHEBI:57287"/>
        <dbReference type="ChEBI" id="CHEBI:57379"/>
        <dbReference type="ChEBI" id="CHEBI:74151"/>
        <dbReference type="EC" id="2.3.1.225"/>
    </reaction>
</comment>
<keyword evidence="6" id="KW-0564">Palmitate</keyword>
<dbReference type="Pfam" id="PF01529">
    <property type="entry name" value="DHHC"/>
    <property type="match status" value="1"/>
</dbReference>
<dbReference type="PANTHER" id="PTHR22883:SF43">
    <property type="entry name" value="PALMITOYLTRANSFERASE APP"/>
    <property type="match status" value="1"/>
</dbReference>
<feature type="compositionally biased region" description="Basic and acidic residues" evidence="12">
    <location>
        <begin position="427"/>
        <end position="447"/>
    </location>
</feature>
<dbReference type="PANTHER" id="PTHR22883">
    <property type="entry name" value="ZINC FINGER DHHC DOMAIN CONTAINING PROTEIN"/>
    <property type="match status" value="1"/>
</dbReference>
<comment type="domain">
    <text evidence="11">The DHHC domain is required for palmitoyltransferase activity.</text>
</comment>
<keyword evidence="15" id="KW-1185">Reference proteome</keyword>
<reference evidence="14 15" key="1">
    <citation type="journal article" date="2016" name="Sci. Rep.">
        <title>Peltaster fructicola genome reveals evolution from an invasive phytopathogen to an ectophytic parasite.</title>
        <authorList>
            <person name="Xu C."/>
            <person name="Chen H."/>
            <person name="Gleason M.L."/>
            <person name="Xu J.R."/>
            <person name="Liu H."/>
            <person name="Zhang R."/>
            <person name="Sun G."/>
        </authorList>
    </citation>
    <scope>NUCLEOTIDE SEQUENCE [LARGE SCALE GENOMIC DNA]</scope>
    <source>
        <strain evidence="14 15">LNHT1506</strain>
    </source>
</reference>
<keyword evidence="8 11" id="KW-0012">Acyltransferase</keyword>
<comment type="subcellular location">
    <subcellularLocation>
        <location evidence="1">Endomembrane system</location>
        <topology evidence="1">Multi-pass membrane protein</topology>
    </subcellularLocation>
</comment>
<evidence type="ECO:0000256" key="1">
    <source>
        <dbReference type="ARBA" id="ARBA00004127"/>
    </source>
</evidence>
<dbReference type="InterPro" id="IPR001594">
    <property type="entry name" value="Palmitoyltrfase_DHHC"/>
</dbReference>
<evidence type="ECO:0000256" key="8">
    <source>
        <dbReference type="ARBA" id="ARBA00023315"/>
    </source>
</evidence>
<dbReference type="GO" id="GO:0019706">
    <property type="term" value="F:protein-cysteine S-palmitoyltransferase activity"/>
    <property type="evidence" value="ECO:0007669"/>
    <property type="project" value="UniProtKB-EC"/>
</dbReference>
<evidence type="ECO:0000256" key="4">
    <source>
        <dbReference type="ARBA" id="ARBA00022989"/>
    </source>
</evidence>
<dbReference type="GO" id="GO:0005794">
    <property type="term" value="C:Golgi apparatus"/>
    <property type="evidence" value="ECO:0007669"/>
    <property type="project" value="TreeGrafter"/>
</dbReference>
<dbReference type="EMBL" id="CP051141">
    <property type="protein sequence ID" value="QIW98375.1"/>
    <property type="molecule type" value="Genomic_DNA"/>
</dbReference>